<evidence type="ECO:0000313" key="21">
    <source>
        <dbReference type="Proteomes" id="UP001651880"/>
    </source>
</evidence>
<keyword evidence="9" id="KW-0862">Zinc</keyword>
<dbReference type="Pfam" id="PF16124">
    <property type="entry name" value="RecQ_Zn_bind"/>
    <property type="match status" value="1"/>
</dbReference>
<dbReference type="EC" id="5.6.2.4" evidence="16"/>
<dbReference type="InterPro" id="IPR027417">
    <property type="entry name" value="P-loop_NTPase"/>
</dbReference>
<dbReference type="InterPro" id="IPR018982">
    <property type="entry name" value="RQC_domain"/>
</dbReference>
<dbReference type="GO" id="GO:0003678">
    <property type="term" value="F:DNA helicase activity"/>
    <property type="evidence" value="ECO:0007669"/>
    <property type="project" value="UniProtKB-EC"/>
</dbReference>
<evidence type="ECO:0000256" key="7">
    <source>
        <dbReference type="ARBA" id="ARBA00022801"/>
    </source>
</evidence>
<protein>
    <recommendedName>
        <fullName evidence="16">DNA helicase RecQ</fullName>
        <ecNumber evidence="16">5.6.2.4</ecNumber>
    </recommendedName>
</protein>
<dbReference type="Gene3D" id="1.10.150.80">
    <property type="entry name" value="HRDC domain"/>
    <property type="match status" value="1"/>
</dbReference>
<accession>A0ABT1NAS2</accession>
<dbReference type="PANTHER" id="PTHR13710:SF105">
    <property type="entry name" value="ATP-DEPENDENT DNA HELICASE Q1"/>
    <property type="match status" value="1"/>
</dbReference>
<evidence type="ECO:0000313" key="20">
    <source>
        <dbReference type="EMBL" id="MCQ1528358.1"/>
    </source>
</evidence>
<evidence type="ECO:0000256" key="16">
    <source>
        <dbReference type="NCBIfam" id="TIGR01389"/>
    </source>
</evidence>
<evidence type="ECO:0000256" key="5">
    <source>
        <dbReference type="ARBA" id="ARBA00022741"/>
    </source>
</evidence>
<dbReference type="Pfam" id="PF00570">
    <property type="entry name" value="HRDC"/>
    <property type="match status" value="1"/>
</dbReference>
<dbReference type="InterPro" id="IPR044876">
    <property type="entry name" value="HRDC_dom_sf"/>
</dbReference>
<dbReference type="InterPro" id="IPR011545">
    <property type="entry name" value="DEAD/DEAH_box_helicase_dom"/>
</dbReference>
<keyword evidence="7 20" id="KW-0378">Hydrolase</keyword>
<keyword evidence="4" id="KW-0479">Metal-binding</keyword>
<dbReference type="InterPro" id="IPR002121">
    <property type="entry name" value="HRDC_dom"/>
</dbReference>
<evidence type="ECO:0000256" key="4">
    <source>
        <dbReference type="ARBA" id="ARBA00022723"/>
    </source>
</evidence>
<proteinExistence type="inferred from homology"/>
<evidence type="ECO:0000256" key="9">
    <source>
        <dbReference type="ARBA" id="ARBA00022833"/>
    </source>
</evidence>
<dbReference type="PROSITE" id="PS50967">
    <property type="entry name" value="HRDC"/>
    <property type="match status" value="1"/>
</dbReference>
<feature type="domain" description="Helicase C-terminal" evidence="19">
    <location>
        <begin position="210"/>
        <end position="368"/>
    </location>
</feature>
<keyword evidence="21" id="KW-1185">Reference proteome</keyword>
<dbReference type="Pfam" id="PF00270">
    <property type="entry name" value="DEAD"/>
    <property type="match status" value="1"/>
</dbReference>
<evidence type="ECO:0000256" key="6">
    <source>
        <dbReference type="ARBA" id="ARBA00022763"/>
    </source>
</evidence>
<gene>
    <name evidence="20" type="primary">recQ</name>
    <name evidence="20" type="ORF">LJD61_02185</name>
</gene>
<comment type="similarity">
    <text evidence="3">Belongs to the helicase family. RecQ subfamily.</text>
</comment>
<evidence type="ECO:0000256" key="1">
    <source>
        <dbReference type="ARBA" id="ARBA00001946"/>
    </source>
</evidence>
<dbReference type="NCBIfam" id="TIGR00614">
    <property type="entry name" value="recQ_fam"/>
    <property type="match status" value="1"/>
</dbReference>
<keyword evidence="6" id="KW-0227">DNA damage</keyword>
<evidence type="ECO:0000256" key="12">
    <source>
        <dbReference type="ARBA" id="ARBA00023172"/>
    </source>
</evidence>
<dbReference type="NCBIfam" id="TIGR01389">
    <property type="entry name" value="recQ"/>
    <property type="match status" value="1"/>
</dbReference>
<evidence type="ECO:0000256" key="11">
    <source>
        <dbReference type="ARBA" id="ARBA00023125"/>
    </source>
</evidence>
<keyword evidence="10" id="KW-0067">ATP-binding</keyword>
<evidence type="ECO:0000256" key="10">
    <source>
        <dbReference type="ARBA" id="ARBA00022840"/>
    </source>
</evidence>
<dbReference type="PROSITE" id="PS51194">
    <property type="entry name" value="HELICASE_CTER"/>
    <property type="match status" value="1"/>
</dbReference>
<reference evidence="20 21" key="1">
    <citation type="submission" date="2021-10" db="EMBL/GenBank/DDBJ databases">
        <title>Lutispora strain m25 sp. nov., a thermophilic, non-spore-forming bacterium isolated from a lab-scale methanogenic bioreactor digesting anaerobic sludge.</title>
        <authorList>
            <person name="El Houari A."/>
            <person name="Mcdonald J."/>
        </authorList>
    </citation>
    <scope>NUCLEOTIDE SEQUENCE [LARGE SCALE GENOMIC DNA]</scope>
    <source>
        <strain evidence="21">m25</strain>
    </source>
</reference>
<dbReference type="SMART" id="SM00490">
    <property type="entry name" value="HELICc"/>
    <property type="match status" value="1"/>
</dbReference>
<keyword evidence="12" id="KW-0233">DNA recombination</keyword>
<keyword evidence="13" id="KW-0234">DNA repair</keyword>
<dbReference type="SUPFAM" id="SSF47819">
    <property type="entry name" value="HRDC-like"/>
    <property type="match status" value="1"/>
</dbReference>
<dbReference type="CDD" id="cd17920">
    <property type="entry name" value="DEXHc_RecQ"/>
    <property type="match status" value="1"/>
</dbReference>
<comment type="caution">
    <text evidence="20">The sequence shown here is derived from an EMBL/GenBank/DDBJ whole genome shotgun (WGS) entry which is preliminary data.</text>
</comment>
<evidence type="ECO:0000256" key="15">
    <source>
        <dbReference type="ARBA" id="ARBA00034617"/>
    </source>
</evidence>
<name>A0ABT1NAS2_9FIRM</name>
<dbReference type="RefSeq" id="WP_255225842.1">
    <property type="nucleotide sequence ID" value="NZ_JAJEKE010000001.1"/>
</dbReference>
<dbReference type="CDD" id="cd18794">
    <property type="entry name" value="SF2_C_RecQ"/>
    <property type="match status" value="1"/>
</dbReference>
<dbReference type="SUPFAM" id="SSF46785">
    <property type="entry name" value="Winged helix' DNA-binding domain"/>
    <property type="match status" value="1"/>
</dbReference>
<dbReference type="InterPro" id="IPR014001">
    <property type="entry name" value="Helicase_ATP-bd"/>
</dbReference>
<dbReference type="Pfam" id="PF00271">
    <property type="entry name" value="Helicase_C"/>
    <property type="match status" value="1"/>
</dbReference>
<dbReference type="PANTHER" id="PTHR13710">
    <property type="entry name" value="DNA HELICASE RECQ FAMILY MEMBER"/>
    <property type="match status" value="1"/>
</dbReference>
<dbReference type="PROSITE" id="PS51192">
    <property type="entry name" value="HELICASE_ATP_BIND_1"/>
    <property type="match status" value="1"/>
</dbReference>
<dbReference type="InterPro" id="IPR001650">
    <property type="entry name" value="Helicase_C-like"/>
</dbReference>
<evidence type="ECO:0000256" key="3">
    <source>
        <dbReference type="ARBA" id="ARBA00005446"/>
    </source>
</evidence>
<comment type="catalytic activity">
    <reaction evidence="15">
        <text>Couples ATP hydrolysis with the unwinding of duplex DNA by translocating in the 3'-5' direction.</text>
        <dbReference type="EC" id="5.6.2.4"/>
    </reaction>
</comment>
<dbReference type="InterPro" id="IPR032284">
    <property type="entry name" value="RecQ_Zn-bd"/>
</dbReference>
<dbReference type="SUPFAM" id="SSF52540">
    <property type="entry name" value="P-loop containing nucleoside triphosphate hydrolases"/>
    <property type="match status" value="1"/>
</dbReference>
<evidence type="ECO:0000256" key="8">
    <source>
        <dbReference type="ARBA" id="ARBA00022806"/>
    </source>
</evidence>
<evidence type="ECO:0000256" key="2">
    <source>
        <dbReference type="ARBA" id="ARBA00001947"/>
    </source>
</evidence>
<dbReference type="SMART" id="SM00341">
    <property type="entry name" value="HRDC"/>
    <property type="match status" value="1"/>
</dbReference>
<dbReference type="InterPro" id="IPR036390">
    <property type="entry name" value="WH_DNA-bd_sf"/>
</dbReference>
<dbReference type="GO" id="GO:0016787">
    <property type="term" value="F:hydrolase activity"/>
    <property type="evidence" value="ECO:0007669"/>
    <property type="project" value="UniProtKB-KW"/>
</dbReference>
<feature type="domain" description="Helicase ATP-binding" evidence="18">
    <location>
        <begin position="24"/>
        <end position="193"/>
    </location>
</feature>
<organism evidence="20 21">
    <name type="scientific">Lutispora saccharofermentans</name>
    <dbReference type="NCBI Taxonomy" id="3024236"/>
    <lineage>
        <taxon>Bacteria</taxon>
        <taxon>Bacillati</taxon>
        <taxon>Bacillota</taxon>
        <taxon>Clostridia</taxon>
        <taxon>Lutisporales</taxon>
        <taxon>Lutisporaceae</taxon>
        <taxon>Lutispora</taxon>
    </lineage>
</organism>
<feature type="domain" description="HRDC" evidence="17">
    <location>
        <begin position="534"/>
        <end position="606"/>
    </location>
</feature>
<dbReference type="InterPro" id="IPR004589">
    <property type="entry name" value="DNA_helicase_ATP-dep_RecQ"/>
</dbReference>
<dbReference type="Proteomes" id="UP001651880">
    <property type="component" value="Unassembled WGS sequence"/>
</dbReference>
<evidence type="ECO:0000259" key="17">
    <source>
        <dbReference type="PROSITE" id="PS50967"/>
    </source>
</evidence>
<evidence type="ECO:0000259" key="19">
    <source>
        <dbReference type="PROSITE" id="PS51194"/>
    </source>
</evidence>
<dbReference type="InterPro" id="IPR010997">
    <property type="entry name" value="HRDC-like_sf"/>
</dbReference>
<dbReference type="Pfam" id="PF09382">
    <property type="entry name" value="RQC"/>
    <property type="match status" value="1"/>
</dbReference>
<keyword evidence="8 20" id="KW-0347">Helicase</keyword>
<evidence type="ECO:0000256" key="13">
    <source>
        <dbReference type="ARBA" id="ARBA00023204"/>
    </source>
</evidence>
<keyword evidence="14" id="KW-0413">Isomerase</keyword>
<evidence type="ECO:0000256" key="14">
    <source>
        <dbReference type="ARBA" id="ARBA00023235"/>
    </source>
</evidence>
<sequence>MKKLSVLKDYFGFTSFRVGQEELVDNILSGRDTLGIMPTGAGKSLCFQLPALMFDGITLVVSPLISLMKDQVGSLTQAGISAAYINSSLNHSQYIKALQNAKDDKYKIIYVAPERLTTEEFVDFAQNAKISLVTIDEAHCVSQWGQDFRPSYLIIPQFIDRLADRPVLAAFTATATPQVREDIIDKLNLKEPYVLTTGFDRENLFFSVQKPKNKFVALKEYIERNKIKSGIVYCSTRKTVDEVCRNLIKSGFAAVPYHAGLSEKDRRENQDSFIYDKSNIMVATNAFGMGIDKSNISYIIHYNMPKNIESYYQEAGRAGRDGSPAECLLFYGGQDVVINQLLIDNSNGNEDLDKETIEAIKEKDRELLKIMTFYCHTNDCLREYILNYFGEEASNYCGNCSNCNTNFEEEDVTIEAQKIMSCIKRVGQRFGIRMIVDILRGSKNQRIINNSLHKISTYGVMSYVSESRIRDVINFLVLQGYLEITNSEYPVVQLTQKAGEVLFSDCRISMKVQKHYKDEGKPTKAKTKTEQLNTSINEELFERLRLLRSKIAQEQQVPAYIVFADTALRDMCIKMPKNSDEFLQVNGVGQVKLERYGKEFLEEINS</sequence>
<dbReference type="EMBL" id="JAJEKE010000001">
    <property type="protein sequence ID" value="MCQ1528358.1"/>
    <property type="molecule type" value="Genomic_DNA"/>
</dbReference>
<dbReference type="SMART" id="SM00487">
    <property type="entry name" value="DEXDc"/>
    <property type="match status" value="1"/>
</dbReference>
<keyword evidence="11" id="KW-0238">DNA-binding</keyword>
<evidence type="ECO:0000259" key="18">
    <source>
        <dbReference type="PROSITE" id="PS51192"/>
    </source>
</evidence>
<dbReference type="SMART" id="SM00956">
    <property type="entry name" value="RQC"/>
    <property type="match status" value="1"/>
</dbReference>
<comment type="cofactor">
    <cofactor evidence="1">
        <name>Mg(2+)</name>
        <dbReference type="ChEBI" id="CHEBI:18420"/>
    </cofactor>
</comment>
<keyword evidence="5" id="KW-0547">Nucleotide-binding</keyword>
<dbReference type="InterPro" id="IPR036388">
    <property type="entry name" value="WH-like_DNA-bd_sf"/>
</dbReference>
<dbReference type="Gene3D" id="1.10.10.10">
    <property type="entry name" value="Winged helix-like DNA-binding domain superfamily/Winged helix DNA-binding domain"/>
    <property type="match status" value="1"/>
</dbReference>
<dbReference type="InterPro" id="IPR006293">
    <property type="entry name" value="DNA_helicase_ATP-dep_RecQ_bac"/>
</dbReference>
<comment type="cofactor">
    <cofactor evidence="2">
        <name>Zn(2+)</name>
        <dbReference type="ChEBI" id="CHEBI:29105"/>
    </cofactor>
</comment>
<dbReference type="Gene3D" id="3.40.50.300">
    <property type="entry name" value="P-loop containing nucleotide triphosphate hydrolases"/>
    <property type="match status" value="2"/>
</dbReference>